<dbReference type="EC" id="2.7.13.3" evidence="2"/>
<evidence type="ECO:0000256" key="4">
    <source>
        <dbReference type="ARBA" id="ARBA00022679"/>
    </source>
</evidence>
<dbReference type="PANTHER" id="PTHR43065:SF10">
    <property type="entry name" value="PEROXIDE STRESS-ACTIVATED HISTIDINE KINASE MAK3"/>
    <property type="match status" value="1"/>
</dbReference>
<dbReference type="Gene3D" id="1.10.287.130">
    <property type="match status" value="1"/>
</dbReference>
<keyword evidence="5" id="KW-0547">Nucleotide-binding</keyword>
<dbReference type="SMART" id="SM00387">
    <property type="entry name" value="HATPase_c"/>
    <property type="match status" value="1"/>
</dbReference>
<evidence type="ECO:0000259" key="9">
    <source>
        <dbReference type="PROSITE" id="PS50109"/>
    </source>
</evidence>
<accession>A0A917SB97</accession>
<organism evidence="10 11">
    <name type="scientific">Sporolactobacillus putidus</name>
    <dbReference type="NCBI Taxonomy" id="492735"/>
    <lineage>
        <taxon>Bacteria</taxon>
        <taxon>Bacillati</taxon>
        <taxon>Bacillota</taxon>
        <taxon>Bacilli</taxon>
        <taxon>Bacillales</taxon>
        <taxon>Sporolactobacillaceae</taxon>
        <taxon>Sporolactobacillus</taxon>
    </lineage>
</organism>
<dbReference type="GO" id="GO:0000155">
    <property type="term" value="F:phosphorelay sensor kinase activity"/>
    <property type="evidence" value="ECO:0007669"/>
    <property type="project" value="InterPro"/>
</dbReference>
<evidence type="ECO:0000256" key="2">
    <source>
        <dbReference type="ARBA" id="ARBA00012438"/>
    </source>
</evidence>
<evidence type="ECO:0000256" key="3">
    <source>
        <dbReference type="ARBA" id="ARBA00022553"/>
    </source>
</evidence>
<dbReference type="InterPro" id="IPR036890">
    <property type="entry name" value="HATPase_C_sf"/>
</dbReference>
<sequence>MNSNGKSVVSQLDFEQILENILDAVIIIQKDKIIFANRAANKLLSNDVQASLDGLSIALFMRPEDLTLLHKTISQNIFKDSDHSIVSVSIISETGNPKPVEIAINPLYDQETALIQLTLRDVSNRKAAERSMMQSEKLSVIGELSAGILHEVRNPLTSIKGFLQLLQNEPVINKEYINIIMGEVEQIERIANELLYFTKPNAERFITQDLLTIAKETLFLFETQAAKKNLKLEIQADGCPHRINGDKTQLKQVFVNLVKNAIEATPENRIVTVVLSTTGQQEQVLIKDTGHGIPKNILGKLGKSFFTTKESGTGLGLMITYTIIRNHNGKIKVDSMENEGTTFTLTFPRAE</sequence>
<evidence type="ECO:0000256" key="5">
    <source>
        <dbReference type="ARBA" id="ARBA00022741"/>
    </source>
</evidence>
<evidence type="ECO:0000256" key="6">
    <source>
        <dbReference type="ARBA" id="ARBA00022777"/>
    </source>
</evidence>
<dbReference type="InterPro" id="IPR036097">
    <property type="entry name" value="HisK_dim/P_sf"/>
</dbReference>
<dbReference type="Pfam" id="PF02518">
    <property type="entry name" value="HATPase_c"/>
    <property type="match status" value="1"/>
</dbReference>
<dbReference type="GO" id="GO:0006355">
    <property type="term" value="P:regulation of DNA-templated transcription"/>
    <property type="evidence" value="ECO:0007669"/>
    <property type="project" value="InterPro"/>
</dbReference>
<dbReference type="Proteomes" id="UP000654670">
    <property type="component" value="Unassembled WGS sequence"/>
</dbReference>
<comment type="catalytic activity">
    <reaction evidence="1">
        <text>ATP + protein L-histidine = ADP + protein N-phospho-L-histidine.</text>
        <dbReference type="EC" id="2.7.13.3"/>
    </reaction>
</comment>
<keyword evidence="11" id="KW-1185">Reference proteome</keyword>
<dbReference type="SMART" id="SM00388">
    <property type="entry name" value="HisKA"/>
    <property type="match status" value="1"/>
</dbReference>
<dbReference type="InterPro" id="IPR005467">
    <property type="entry name" value="His_kinase_dom"/>
</dbReference>
<proteinExistence type="predicted"/>
<keyword evidence="8" id="KW-0902">Two-component regulatory system</keyword>
<evidence type="ECO:0000313" key="10">
    <source>
        <dbReference type="EMBL" id="GGL65531.1"/>
    </source>
</evidence>
<dbReference type="NCBIfam" id="TIGR00229">
    <property type="entry name" value="sensory_box"/>
    <property type="match status" value="1"/>
</dbReference>
<name>A0A917SB97_9BACL</name>
<dbReference type="PRINTS" id="PR00344">
    <property type="entry name" value="BCTRLSENSOR"/>
</dbReference>
<keyword evidence="6" id="KW-0418">Kinase</keyword>
<evidence type="ECO:0000256" key="8">
    <source>
        <dbReference type="ARBA" id="ARBA00023012"/>
    </source>
</evidence>
<dbReference type="PANTHER" id="PTHR43065">
    <property type="entry name" value="SENSOR HISTIDINE KINASE"/>
    <property type="match status" value="1"/>
</dbReference>
<evidence type="ECO:0000256" key="7">
    <source>
        <dbReference type="ARBA" id="ARBA00022840"/>
    </source>
</evidence>
<dbReference type="Gene3D" id="3.30.565.10">
    <property type="entry name" value="Histidine kinase-like ATPase, C-terminal domain"/>
    <property type="match status" value="1"/>
</dbReference>
<evidence type="ECO:0000313" key="11">
    <source>
        <dbReference type="Proteomes" id="UP000654670"/>
    </source>
</evidence>
<dbReference type="RefSeq" id="WP_188805195.1">
    <property type="nucleotide sequence ID" value="NZ_BMOK01000023.1"/>
</dbReference>
<reference evidence="10" key="1">
    <citation type="journal article" date="2014" name="Int. J. Syst. Evol. Microbiol.">
        <title>Complete genome sequence of Corynebacterium casei LMG S-19264T (=DSM 44701T), isolated from a smear-ripened cheese.</title>
        <authorList>
            <consortium name="US DOE Joint Genome Institute (JGI-PGF)"/>
            <person name="Walter F."/>
            <person name="Albersmeier A."/>
            <person name="Kalinowski J."/>
            <person name="Ruckert C."/>
        </authorList>
    </citation>
    <scope>NUCLEOTIDE SEQUENCE</scope>
    <source>
        <strain evidence="10">JCM 15325</strain>
    </source>
</reference>
<keyword evidence="7" id="KW-0067">ATP-binding</keyword>
<dbReference type="InterPro" id="IPR000014">
    <property type="entry name" value="PAS"/>
</dbReference>
<dbReference type="AlphaFoldDB" id="A0A917SB97"/>
<evidence type="ECO:0000256" key="1">
    <source>
        <dbReference type="ARBA" id="ARBA00000085"/>
    </source>
</evidence>
<dbReference type="CDD" id="cd00082">
    <property type="entry name" value="HisKA"/>
    <property type="match status" value="1"/>
</dbReference>
<dbReference type="Pfam" id="PF00512">
    <property type="entry name" value="HisKA"/>
    <property type="match status" value="1"/>
</dbReference>
<dbReference type="InterPro" id="IPR003661">
    <property type="entry name" value="HisK_dim/P_dom"/>
</dbReference>
<dbReference type="SUPFAM" id="SSF55874">
    <property type="entry name" value="ATPase domain of HSP90 chaperone/DNA topoisomerase II/histidine kinase"/>
    <property type="match status" value="1"/>
</dbReference>
<dbReference type="CDD" id="cd00075">
    <property type="entry name" value="HATPase"/>
    <property type="match status" value="1"/>
</dbReference>
<dbReference type="InterPro" id="IPR004358">
    <property type="entry name" value="Sig_transdc_His_kin-like_C"/>
</dbReference>
<feature type="domain" description="Histidine kinase" evidence="9">
    <location>
        <begin position="147"/>
        <end position="351"/>
    </location>
</feature>
<dbReference type="Gene3D" id="3.30.450.20">
    <property type="entry name" value="PAS domain"/>
    <property type="match status" value="1"/>
</dbReference>
<dbReference type="CDD" id="cd00130">
    <property type="entry name" value="PAS"/>
    <property type="match status" value="1"/>
</dbReference>
<dbReference type="Pfam" id="PF00989">
    <property type="entry name" value="PAS"/>
    <property type="match status" value="1"/>
</dbReference>
<dbReference type="InterPro" id="IPR035965">
    <property type="entry name" value="PAS-like_dom_sf"/>
</dbReference>
<comment type="caution">
    <text evidence="10">The sequence shown here is derived from an EMBL/GenBank/DDBJ whole genome shotgun (WGS) entry which is preliminary data.</text>
</comment>
<dbReference type="PROSITE" id="PS50109">
    <property type="entry name" value="HIS_KIN"/>
    <property type="match status" value="1"/>
</dbReference>
<dbReference type="GO" id="GO:0005524">
    <property type="term" value="F:ATP binding"/>
    <property type="evidence" value="ECO:0007669"/>
    <property type="project" value="UniProtKB-KW"/>
</dbReference>
<keyword evidence="4" id="KW-0808">Transferase</keyword>
<dbReference type="SUPFAM" id="SSF47384">
    <property type="entry name" value="Homodimeric domain of signal transducing histidine kinase"/>
    <property type="match status" value="1"/>
</dbReference>
<dbReference type="SUPFAM" id="SSF55785">
    <property type="entry name" value="PYP-like sensor domain (PAS domain)"/>
    <property type="match status" value="1"/>
</dbReference>
<dbReference type="InterPro" id="IPR003594">
    <property type="entry name" value="HATPase_dom"/>
</dbReference>
<protein>
    <recommendedName>
        <fullName evidence="2">histidine kinase</fullName>
        <ecNumber evidence="2">2.7.13.3</ecNumber>
    </recommendedName>
</protein>
<dbReference type="InterPro" id="IPR013767">
    <property type="entry name" value="PAS_fold"/>
</dbReference>
<reference evidence="10" key="2">
    <citation type="submission" date="2020-09" db="EMBL/GenBank/DDBJ databases">
        <authorList>
            <person name="Sun Q."/>
            <person name="Ohkuma M."/>
        </authorList>
    </citation>
    <scope>NUCLEOTIDE SEQUENCE</scope>
    <source>
        <strain evidence="10">JCM 15325</strain>
    </source>
</reference>
<gene>
    <name evidence="10" type="ORF">GCM10007968_31920</name>
</gene>
<keyword evidence="3" id="KW-0597">Phosphoprotein</keyword>
<dbReference type="EMBL" id="BMOK01000023">
    <property type="protein sequence ID" value="GGL65531.1"/>
    <property type="molecule type" value="Genomic_DNA"/>
</dbReference>